<dbReference type="AlphaFoldDB" id="A0AAU9RA16"/>
<organism evidence="3 4">
    <name type="scientific">Thlaspi arvense</name>
    <name type="common">Field penny-cress</name>
    <dbReference type="NCBI Taxonomy" id="13288"/>
    <lineage>
        <taxon>Eukaryota</taxon>
        <taxon>Viridiplantae</taxon>
        <taxon>Streptophyta</taxon>
        <taxon>Embryophyta</taxon>
        <taxon>Tracheophyta</taxon>
        <taxon>Spermatophyta</taxon>
        <taxon>Magnoliopsida</taxon>
        <taxon>eudicotyledons</taxon>
        <taxon>Gunneridae</taxon>
        <taxon>Pentapetalae</taxon>
        <taxon>rosids</taxon>
        <taxon>malvids</taxon>
        <taxon>Brassicales</taxon>
        <taxon>Brassicaceae</taxon>
        <taxon>Thlaspideae</taxon>
        <taxon>Thlaspi</taxon>
    </lineage>
</organism>
<dbReference type="Proteomes" id="UP000836841">
    <property type="component" value="Chromosome 1"/>
</dbReference>
<sequence length="288" mass="32912">MIISCSGLLLLYVDGLFVVNPLTRRFQFMDHYGSKLIPEVVGGDGECWKDGTYPKSNFSCTQRAMCIGFTVDRVRAAKRFKIRRRPRTDSRSATEIPRGYPKRPSPETQKESISWSGKLTFNPETEEARLVPCTFSGKPDSKLFLASDDKTNRLTLISGTREQISFYTLDPHEWSLAKRIENVYMEKCELLRWHVVAFDGKRLVVSEKESRNFNGVIHVYDMEANSWGLLGTTYSFYLPGSDIDFFKFTPSFSFLEDDDERKNKDAVASDVPRISYLTAVMGLVDITL</sequence>
<protein>
    <submittedName>
        <fullName evidence="3">Uncharacterized protein</fullName>
    </submittedName>
</protein>
<evidence type="ECO:0000256" key="2">
    <source>
        <dbReference type="SAM" id="SignalP"/>
    </source>
</evidence>
<evidence type="ECO:0000256" key="1">
    <source>
        <dbReference type="SAM" id="MobiDB-lite"/>
    </source>
</evidence>
<proteinExistence type="predicted"/>
<evidence type="ECO:0000313" key="3">
    <source>
        <dbReference type="EMBL" id="CAH2036703.1"/>
    </source>
</evidence>
<accession>A0AAU9RA16</accession>
<feature type="chain" id="PRO_5043583407" evidence="2">
    <location>
        <begin position="16"/>
        <end position="288"/>
    </location>
</feature>
<feature type="region of interest" description="Disordered" evidence="1">
    <location>
        <begin position="83"/>
        <end position="114"/>
    </location>
</feature>
<name>A0AAU9RA16_THLAR</name>
<keyword evidence="2" id="KW-0732">Signal</keyword>
<keyword evidence="4" id="KW-1185">Reference proteome</keyword>
<gene>
    <name evidence="3" type="ORF">TAV2_LOCUS766</name>
</gene>
<reference evidence="3 4" key="1">
    <citation type="submission" date="2022-03" db="EMBL/GenBank/DDBJ databases">
        <authorList>
            <person name="Nunn A."/>
            <person name="Chopra R."/>
            <person name="Nunn A."/>
            <person name="Contreras Garrido A."/>
        </authorList>
    </citation>
    <scope>NUCLEOTIDE SEQUENCE [LARGE SCALE GENOMIC DNA]</scope>
</reference>
<evidence type="ECO:0000313" key="4">
    <source>
        <dbReference type="Proteomes" id="UP000836841"/>
    </source>
</evidence>
<dbReference type="EMBL" id="OU466857">
    <property type="protein sequence ID" value="CAH2036703.1"/>
    <property type="molecule type" value="Genomic_DNA"/>
</dbReference>
<feature type="signal peptide" evidence="2">
    <location>
        <begin position="1"/>
        <end position="15"/>
    </location>
</feature>